<dbReference type="InterPro" id="IPR046347">
    <property type="entry name" value="bZIP_sf"/>
</dbReference>
<evidence type="ECO:0000313" key="5">
    <source>
        <dbReference type="Proteomes" id="UP000243459"/>
    </source>
</evidence>
<dbReference type="GO" id="GO:0006351">
    <property type="term" value="P:DNA-templated transcription"/>
    <property type="evidence" value="ECO:0007669"/>
    <property type="project" value="InterPro"/>
</dbReference>
<protein>
    <recommendedName>
        <fullName evidence="3">BZIP domain-containing protein</fullName>
    </recommendedName>
</protein>
<dbReference type="OrthoDB" id="1918304at2759"/>
<dbReference type="CDD" id="cd14686">
    <property type="entry name" value="bZIP"/>
    <property type="match status" value="1"/>
</dbReference>
<dbReference type="PANTHER" id="PTHR23334">
    <property type="entry name" value="CCAAT/ENHANCER BINDING PROTEIN"/>
    <property type="match status" value="1"/>
</dbReference>
<keyword evidence="5" id="KW-1185">Reference proteome</keyword>
<dbReference type="Pfam" id="PF07716">
    <property type="entry name" value="bZIP_2"/>
    <property type="match status" value="1"/>
</dbReference>
<organism evidence="4 5">
    <name type="scientific">Asparagus officinalis</name>
    <name type="common">Garden asparagus</name>
    <dbReference type="NCBI Taxonomy" id="4686"/>
    <lineage>
        <taxon>Eukaryota</taxon>
        <taxon>Viridiplantae</taxon>
        <taxon>Streptophyta</taxon>
        <taxon>Embryophyta</taxon>
        <taxon>Tracheophyta</taxon>
        <taxon>Spermatophyta</taxon>
        <taxon>Magnoliopsida</taxon>
        <taxon>Liliopsida</taxon>
        <taxon>Asparagales</taxon>
        <taxon>Asparagaceae</taxon>
        <taxon>Asparagoideae</taxon>
        <taxon>Asparagus</taxon>
    </lineage>
</organism>
<evidence type="ECO:0000313" key="4">
    <source>
        <dbReference type="EMBL" id="ONK78470.1"/>
    </source>
</evidence>
<accession>A0A5P1FPA2</accession>
<dbReference type="SMART" id="SM00338">
    <property type="entry name" value="BRLZ"/>
    <property type="match status" value="1"/>
</dbReference>
<dbReference type="EMBL" id="CM007382">
    <property type="protein sequence ID" value="ONK78470.1"/>
    <property type="molecule type" value="Genomic_DNA"/>
</dbReference>
<name>A0A5P1FPA2_ASPOF</name>
<reference evidence="5" key="1">
    <citation type="journal article" date="2017" name="Nat. Commun.">
        <title>The asparagus genome sheds light on the origin and evolution of a young Y chromosome.</title>
        <authorList>
            <person name="Harkess A."/>
            <person name="Zhou J."/>
            <person name="Xu C."/>
            <person name="Bowers J.E."/>
            <person name="Van der Hulst R."/>
            <person name="Ayyampalayam S."/>
            <person name="Mercati F."/>
            <person name="Riccardi P."/>
            <person name="McKain M.R."/>
            <person name="Kakrana A."/>
            <person name="Tang H."/>
            <person name="Ray J."/>
            <person name="Groenendijk J."/>
            <person name="Arikit S."/>
            <person name="Mathioni S.M."/>
            <person name="Nakano M."/>
            <person name="Shan H."/>
            <person name="Telgmann-Rauber A."/>
            <person name="Kanno A."/>
            <person name="Yue Z."/>
            <person name="Chen H."/>
            <person name="Li W."/>
            <person name="Chen Y."/>
            <person name="Xu X."/>
            <person name="Zhang Y."/>
            <person name="Luo S."/>
            <person name="Chen H."/>
            <person name="Gao J."/>
            <person name="Mao Z."/>
            <person name="Pires J.C."/>
            <person name="Luo M."/>
            <person name="Kudrna D."/>
            <person name="Wing R.A."/>
            <person name="Meyers B.C."/>
            <person name="Yi K."/>
            <person name="Kong H."/>
            <person name="Lavrijsen P."/>
            <person name="Sunseri F."/>
            <person name="Falavigna A."/>
            <person name="Ye Y."/>
            <person name="Leebens-Mack J.H."/>
            <person name="Chen G."/>
        </authorList>
    </citation>
    <scope>NUCLEOTIDE SEQUENCE [LARGE SCALE GENOMIC DNA]</scope>
    <source>
        <strain evidence="5">cv. DH0086</strain>
    </source>
</reference>
<dbReference type="GO" id="GO:0000981">
    <property type="term" value="F:DNA-binding transcription factor activity, RNA polymerase II-specific"/>
    <property type="evidence" value="ECO:0007669"/>
    <property type="project" value="TreeGrafter"/>
</dbReference>
<dbReference type="InterPro" id="IPR031106">
    <property type="entry name" value="C/EBP"/>
</dbReference>
<dbReference type="PANTHER" id="PTHR23334:SF20">
    <property type="entry name" value="BASIC LEUCINE ZIPPER 24"/>
    <property type="match status" value="1"/>
</dbReference>
<dbReference type="Gramene" id="ONK78470">
    <property type="protein sequence ID" value="ONK78470"/>
    <property type="gene ID" value="A4U43_C02F19110"/>
</dbReference>
<proteinExistence type="predicted"/>
<dbReference type="InterPro" id="IPR004827">
    <property type="entry name" value="bZIP"/>
</dbReference>
<dbReference type="SUPFAM" id="SSF57959">
    <property type="entry name" value="Leucine zipper domain"/>
    <property type="match status" value="1"/>
</dbReference>
<keyword evidence="1" id="KW-0805">Transcription regulation</keyword>
<sequence>MDDGELDISNQLLMSNSDLSNNIEEFLRNIKTCAHTQVLSASEGEREEEVKRPRKPLGNREAVRRYREKKKAHTAYLEEEVKKLRLVNQHLTRKLQGQAALEAEVVRLRSLLVDLRAKIDGELGVCLCKKQCSEIGKILGWDIDHQTSPNNEDSRHNLAAAASLEE</sequence>
<dbReference type="PROSITE" id="PS50217">
    <property type="entry name" value="BZIP"/>
    <property type="match status" value="1"/>
</dbReference>
<dbReference type="AlphaFoldDB" id="A0A5P1FPA2"/>
<feature type="domain" description="BZIP" evidence="3">
    <location>
        <begin position="49"/>
        <end position="115"/>
    </location>
</feature>
<evidence type="ECO:0000256" key="1">
    <source>
        <dbReference type="ARBA" id="ARBA00023015"/>
    </source>
</evidence>
<keyword evidence="2" id="KW-0804">Transcription</keyword>
<evidence type="ECO:0000259" key="3">
    <source>
        <dbReference type="PROSITE" id="PS50217"/>
    </source>
</evidence>
<gene>
    <name evidence="4" type="ORF">A4U43_C02F19110</name>
</gene>
<evidence type="ECO:0000256" key="2">
    <source>
        <dbReference type="ARBA" id="ARBA00023163"/>
    </source>
</evidence>
<dbReference type="GO" id="GO:0000978">
    <property type="term" value="F:RNA polymerase II cis-regulatory region sequence-specific DNA binding"/>
    <property type="evidence" value="ECO:0007669"/>
    <property type="project" value="TreeGrafter"/>
</dbReference>
<dbReference type="Gene3D" id="1.20.5.170">
    <property type="match status" value="1"/>
</dbReference>
<dbReference type="Proteomes" id="UP000243459">
    <property type="component" value="Chromosome 2"/>
</dbReference>
<dbReference type="OMA" id="NIKTCAH"/>